<dbReference type="InterPro" id="IPR010679">
    <property type="entry name" value="DUF1254"/>
</dbReference>
<keyword evidence="1" id="KW-0472">Membrane</keyword>
<protein>
    <submittedName>
        <fullName evidence="3">DUF1254 domain-containing protein</fullName>
    </submittedName>
</protein>
<sequence>MGKLFHAVIVGVIGAAIVHIAILLMVPAFSVRDAWSSLSQRSNYYTMTRLDQAAGPPLIETIDPLFLASACRFDLNEGIVHLTGEGKVPYWSISVHDRTGQNVFSLNDRSSSSGHPDFVIATSDQMIAIRNALPPEMDRSVFIEADVGEGIVVVRAFAPDESWHPTVSAFLQSMKCLSK</sequence>
<accession>A0ABS0SBT8</accession>
<name>A0ABS0SBT8_9HYPH</name>
<keyword evidence="4" id="KW-1185">Reference proteome</keyword>
<reference evidence="3 4" key="1">
    <citation type="submission" date="2020-10" db="EMBL/GenBank/DDBJ databases">
        <title>Aquamicrobium zhengzhouensis sp. nov., a exopolysaccharide producing bacterium isolated from farmland soil.</title>
        <authorList>
            <person name="Wang X."/>
        </authorList>
    </citation>
    <scope>NUCLEOTIDE SEQUENCE [LARGE SCALE GENOMIC DNA]</scope>
    <source>
        <strain evidence="4">cd-1</strain>
    </source>
</reference>
<evidence type="ECO:0000256" key="1">
    <source>
        <dbReference type="SAM" id="Phobius"/>
    </source>
</evidence>
<evidence type="ECO:0000313" key="4">
    <source>
        <dbReference type="Proteomes" id="UP000601789"/>
    </source>
</evidence>
<feature type="transmembrane region" description="Helical" evidence="1">
    <location>
        <begin position="6"/>
        <end position="31"/>
    </location>
</feature>
<evidence type="ECO:0000259" key="2">
    <source>
        <dbReference type="Pfam" id="PF06863"/>
    </source>
</evidence>
<keyword evidence="1" id="KW-0812">Transmembrane</keyword>
<proteinExistence type="predicted"/>
<dbReference type="InterPro" id="IPR014456">
    <property type="entry name" value="UCP010244_IM"/>
</dbReference>
<organism evidence="3 4">
    <name type="scientific">Aquamicrobium zhengzhouense</name>
    <dbReference type="NCBI Taxonomy" id="2781738"/>
    <lineage>
        <taxon>Bacteria</taxon>
        <taxon>Pseudomonadati</taxon>
        <taxon>Pseudomonadota</taxon>
        <taxon>Alphaproteobacteria</taxon>
        <taxon>Hyphomicrobiales</taxon>
        <taxon>Phyllobacteriaceae</taxon>
        <taxon>Aquamicrobium</taxon>
    </lineage>
</organism>
<comment type="caution">
    <text evidence="3">The sequence shown here is derived from an EMBL/GenBank/DDBJ whole genome shotgun (WGS) entry which is preliminary data.</text>
</comment>
<dbReference type="RefSeq" id="WP_198476158.1">
    <property type="nucleotide sequence ID" value="NZ_JADGMQ010000004.1"/>
</dbReference>
<dbReference type="EMBL" id="JADGMQ010000004">
    <property type="protein sequence ID" value="MBI1620764.1"/>
    <property type="molecule type" value="Genomic_DNA"/>
</dbReference>
<dbReference type="Proteomes" id="UP000601789">
    <property type="component" value="Unassembled WGS sequence"/>
</dbReference>
<keyword evidence="1" id="KW-1133">Transmembrane helix</keyword>
<evidence type="ECO:0000313" key="3">
    <source>
        <dbReference type="EMBL" id="MBI1620764.1"/>
    </source>
</evidence>
<dbReference type="Pfam" id="PF06863">
    <property type="entry name" value="DUF1254"/>
    <property type="match status" value="1"/>
</dbReference>
<feature type="domain" description="DUF1254" evidence="2">
    <location>
        <begin position="62"/>
        <end position="176"/>
    </location>
</feature>
<gene>
    <name evidence="3" type="ORF">IOD40_08830</name>
</gene>
<dbReference type="PIRSF" id="PIRSF010244">
    <property type="entry name" value="UCP010244_imp"/>
    <property type="match status" value="1"/>
</dbReference>